<name>A0A2B4R1J0_STYPI</name>
<dbReference type="AlphaFoldDB" id="A0A2B4R1J0"/>
<evidence type="ECO:0000256" key="3">
    <source>
        <dbReference type="ARBA" id="ARBA00022614"/>
    </source>
</evidence>
<keyword evidence="3" id="KW-0433">Leucine-rich repeat</keyword>
<dbReference type="SUPFAM" id="SSF52058">
    <property type="entry name" value="L domain-like"/>
    <property type="match status" value="1"/>
</dbReference>
<evidence type="ECO:0000313" key="14">
    <source>
        <dbReference type="EMBL" id="PFX12234.1"/>
    </source>
</evidence>
<reference evidence="15" key="1">
    <citation type="journal article" date="2017" name="bioRxiv">
        <title>Comparative analysis of the genomes of Stylophora pistillata and Acropora digitifera provides evidence for extensive differences between species of corals.</title>
        <authorList>
            <person name="Voolstra C.R."/>
            <person name="Li Y."/>
            <person name="Liew Y.J."/>
            <person name="Baumgarten S."/>
            <person name="Zoccola D."/>
            <person name="Flot J.-F."/>
            <person name="Tambutte S."/>
            <person name="Allemand D."/>
            <person name="Aranda M."/>
        </authorList>
    </citation>
    <scope>NUCLEOTIDE SEQUENCE [LARGE SCALE GENOMIC DNA]</scope>
</reference>
<feature type="transmembrane region" description="Helical" evidence="12">
    <location>
        <begin position="281"/>
        <end position="301"/>
    </location>
</feature>
<dbReference type="OrthoDB" id="5979331at2759"/>
<keyword evidence="8 12" id="KW-0472">Membrane</keyword>
<feature type="transmembrane region" description="Helical" evidence="12">
    <location>
        <begin position="396"/>
        <end position="422"/>
    </location>
</feature>
<dbReference type="Gene3D" id="1.20.1070.10">
    <property type="entry name" value="Rhodopsin 7-helix transmembrane proteins"/>
    <property type="match status" value="1"/>
</dbReference>
<evidence type="ECO:0000259" key="13">
    <source>
        <dbReference type="PROSITE" id="PS50262"/>
    </source>
</evidence>
<feature type="region of interest" description="Disordered" evidence="11">
    <location>
        <begin position="1"/>
        <end position="29"/>
    </location>
</feature>
<feature type="transmembrane region" description="Helical" evidence="12">
    <location>
        <begin position="500"/>
        <end position="522"/>
    </location>
</feature>
<feature type="compositionally biased region" description="Acidic residues" evidence="11">
    <location>
        <begin position="702"/>
        <end position="716"/>
    </location>
</feature>
<evidence type="ECO:0000256" key="8">
    <source>
        <dbReference type="ARBA" id="ARBA00023136"/>
    </source>
</evidence>
<dbReference type="InterPro" id="IPR001611">
    <property type="entry name" value="Leu-rich_rpt"/>
</dbReference>
<feature type="transmembrane region" description="Helical" evidence="12">
    <location>
        <begin position="534"/>
        <end position="555"/>
    </location>
</feature>
<dbReference type="SUPFAM" id="SSF81321">
    <property type="entry name" value="Family A G protein-coupled receptor-like"/>
    <property type="match status" value="1"/>
</dbReference>
<feature type="domain" description="G-protein coupled receptors family 1 profile" evidence="13">
    <location>
        <begin position="291"/>
        <end position="553"/>
    </location>
</feature>
<feature type="compositionally biased region" description="Basic and acidic residues" evidence="11">
    <location>
        <begin position="610"/>
        <end position="647"/>
    </location>
</feature>
<dbReference type="GO" id="GO:0016500">
    <property type="term" value="F:protein-hormone receptor activity"/>
    <property type="evidence" value="ECO:0007669"/>
    <property type="project" value="InterPro"/>
</dbReference>
<feature type="compositionally biased region" description="Polar residues" evidence="11">
    <location>
        <begin position="685"/>
        <end position="696"/>
    </location>
</feature>
<dbReference type="InterPro" id="IPR032675">
    <property type="entry name" value="LRR_dom_sf"/>
</dbReference>
<feature type="transmembrane region" description="Helical" evidence="12">
    <location>
        <begin position="313"/>
        <end position="332"/>
    </location>
</feature>
<evidence type="ECO:0000256" key="2">
    <source>
        <dbReference type="ARBA" id="ARBA00022475"/>
    </source>
</evidence>
<proteinExistence type="predicted"/>
<keyword evidence="6 12" id="KW-1133">Transmembrane helix</keyword>
<feature type="compositionally biased region" description="Basic and acidic residues" evidence="11">
    <location>
        <begin position="1"/>
        <end position="27"/>
    </location>
</feature>
<feature type="transmembrane region" description="Helical" evidence="12">
    <location>
        <begin position="453"/>
        <end position="479"/>
    </location>
</feature>
<keyword evidence="4 12" id="KW-0812">Transmembrane</keyword>
<evidence type="ECO:0000256" key="11">
    <source>
        <dbReference type="SAM" id="MobiDB-lite"/>
    </source>
</evidence>
<dbReference type="PANTHER" id="PTHR24372">
    <property type="entry name" value="GLYCOPROTEIN HORMONE RECEPTOR"/>
    <property type="match status" value="1"/>
</dbReference>
<evidence type="ECO:0000256" key="10">
    <source>
        <dbReference type="ARBA" id="ARBA00023224"/>
    </source>
</evidence>
<dbReference type="SMART" id="SM00369">
    <property type="entry name" value="LRR_TYP"/>
    <property type="match status" value="5"/>
</dbReference>
<evidence type="ECO:0000256" key="12">
    <source>
        <dbReference type="SAM" id="Phobius"/>
    </source>
</evidence>
<feature type="transmembrane region" description="Helical" evidence="12">
    <location>
        <begin position="352"/>
        <end position="375"/>
    </location>
</feature>
<dbReference type="InterPro" id="IPR002131">
    <property type="entry name" value="Gphrmn_rcpt_fam"/>
</dbReference>
<dbReference type="GO" id="GO:0008528">
    <property type="term" value="F:G protein-coupled peptide receptor activity"/>
    <property type="evidence" value="ECO:0007669"/>
    <property type="project" value="TreeGrafter"/>
</dbReference>
<keyword evidence="7" id="KW-0297">G-protein coupled receptor</keyword>
<comment type="subcellular location">
    <subcellularLocation>
        <location evidence="1">Cell membrane</location>
        <topology evidence="1">Multi-pass membrane protein</topology>
    </subcellularLocation>
</comment>
<evidence type="ECO:0000256" key="4">
    <source>
        <dbReference type="ARBA" id="ARBA00022692"/>
    </source>
</evidence>
<dbReference type="Pfam" id="PF00001">
    <property type="entry name" value="7tm_1"/>
    <property type="match status" value="1"/>
</dbReference>
<evidence type="ECO:0000256" key="1">
    <source>
        <dbReference type="ARBA" id="ARBA00004651"/>
    </source>
</evidence>
<dbReference type="Proteomes" id="UP000225706">
    <property type="component" value="Unassembled WGS sequence"/>
</dbReference>
<keyword evidence="5" id="KW-0677">Repeat</keyword>
<dbReference type="STRING" id="50429.A0A2B4R1J0"/>
<dbReference type="InterPro" id="IPR017452">
    <property type="entry name" value="GPCR_Rhodpsn_7TM"/>
</dbReference>
<accession>A0A2B4R1J0</accession>
<dbReference type="PRINTS" id="PR00237">
    <property type="entry name" value="GPCRRHODOPSN"/>
</dbReference>
<evidence type="ECO:0000256" key="5">
    <source>
        <dbReference type="ARBA" id="ARBA00022737"/>
    </source>
</evidence>
<sequence>MKTEFEEELQTRQEKEKRPFEETDPKHQRQLKTILQETAEQVDGPSTRKHRYWFDESDAEIQKLLQAEHACHTKLLCRLDDHATKAAARNVQKGLREIQKKSTVFRRHLQKMELFYYSWLGNNNLKTLPEDLFKGQSILKYLDLSYNQLQNLSRGVLSTNTELRELDLSNNEIKHLPLDVFGNLTKLKKLYMDNNSLAKLSADQFYGLSKLKDLRFHFNKIREMSNEQFKDVAPTIRFLTVDTNMMCCQLTKEDADSDYVYVDSFASCETMFRNRAPRTCIWAIGIMSLVGAIFVITWRMVFREKNIVQPIMLIHLAVSDGLMGIYLITISWKDAIWAGQYHLHDYSWRTSLACQIIGAIAVLSSEVSLMLLSLISADRLKNIVFPFHVGGLTNKATHALCFIIWIIGFIIAFLPTIGIQYFRAPAGDDHFYGKSVVCLPLQLSNDKAPGWEYSVVVFVGLNLTFVAFVVLAYLAIVINRYQVQAMSANTQRETALAKRVFFIILTDCVCWMPIIVIGLRSIVEKSFSTSGDLAVWIAVFVLPLNSAINPILYTLSTTQVRDVLKAKWQQLCRYFVAKCGRTKNGEGGRHTGTVQTLAMRALNTAGGEEGPNKEALEEPEKEQAEVPKHEDPRVEHTEPQDKEPQDIKRKKPPKPGQPETEPFESNEQITAQPKKTRTEDHTKSQNDAAANSQYEQQHADFSGEEEQNQGLDDDNDRSEAQETAEAPQTKTDGELSETMMDTAL</sequence>
<evidence type="ECO:0000256" key="7">
    <source>
        <dbReference type="ARBA" id="ARBA00023040"/>
    </source>
</evidence>
<keyword evidence="9 14" id="KW-0675">Receptor</keyword>
<dbReference type="PROSITE" id="PS51450">
    <property type="entry name" value="LRR"/>
    <property type="match status" value="1"/>
</dbReference>
<keyword evidence="2" id="KW-1003">Cell membrane</keyword>
<protein>
    <submittedName>
        <fullName evidence="14">G-protein coupled receptor GRL101</fullName>
    </submittedName>
</protein>
<keyword evidence="10" id="KW-0807">Transducer</keyword>
<evidence type="ECO:0000313" key="15">
    <source>
        <dbReference type="Proteomes" id="UP000225706"/>
    </source>
</evidence>
<keyword evidence="15" id="KW-1185">Reference proteome</keyword>
<evidence type="ECO:0000256" key="9">
    <source>
        <dbReference type="ARBA" id="ARBA00023170"/>
    </source>
</evidence>
<dbReference type="EMBL" id="LSMT01001501">
    <property type="protein sequence ID" value="PFX12234.1"/>
    <property type="molecule type" value="Genomic_DNA"/>
</dbReference>
<dbReference type="Pfam" id="PF13855">
    <property type="entry name" value="LRR_8"/>
    <property type="match status" value="2"/>
</dbReference>
<dbReference type="PROSITE" id="PS50262">
    <property type="entry name" value="G_PROTEIN_RECEP_F1_2"/>
    <property type="match status" value="1"/>
</dbReference>
<dbReference type="InterPro" id="IPR000276">
    <property type="entry name" value="GPCR_Rhodpsn"/>
</dbReference>
<comment type="caution">
    <text evidence="14">The sequence shown here is derived from an EMBL/GenBank/DDBJ whole genome shotgun (WGS) entry which is preliminary data.</text>
</comment>
<feature type="region of interest" description="Disordered" evidence="11">
    <location>
        <begin position="605"/>
        <end position="744"/>
    </location>
</feature>
<gene>
    <name evidence="14" type="ORF">AWC38_SpisGene23842</name>
</gene>
<dbReference type="InterPro" id="IPR003591">
    <property type="entry name" value="Leu-rich_rpt_typical-subtyp"/>
</dbReference>
<feature type="compositionally biased region" description="Polar residues" evidence="11">
    <location>
        <begin position="663"/>
        <end position="673"/>
    </location>
</feature>
<dbReference type="GO" id="GO:0005886">
    <property type="term" value="C:plasma membrane"/>
    <property type="evidence" value="ECO:0007669"/>
    <property type="project" value="UniProtKB-SubCell"/>
</dbReference>
<dbReference type="GO" id="GO:0007189">
    <property type="term" value="P:adenylate cyclase-activating G protein-coupled receptor signaling pathway"/>
    <property type="evidence" value="ECO:0007669"/>
    <property type="project" value="TreeGrafter"/>
</dbReference>
<dbReference type="PRINTS" id="PR00373">
    <property type="entry name" value="GLYCHORMONER"/>
</dbReference>
<dbReference type="PANTHER" id="PTHR24372:SF77">
    <property type="entry name" value="G-PROTEIN COUPLED RECEPTORS FAMILY 1 PROFILE DOMAIN-CONTAINING PROTEIN"/>
    <property type="match status" value="1"/>
</dbReference>
<evidence type="ECO:0000256" key="6">
    <source>
        <dbReference type="ARBA" id="ARBA00022989"/>
    </source>
</evidence>
<dbReference type="Gene3D" id="3.80.10.10">
    <property type="entry name" value="Ribonuclease Inhibitor"/>
    <property type="match status" value="1"/>
</dbReference>
<organism evidence="14 15">
    <name type="scientific">Stylophora pistillata</name>
    <name type="common">Smooth cauliflower coral</name>
    <dbReference type="NCBI Taxonomy" id="50429"/>
    <lineage>
        <taxon>Eukaryota</taxon>
        <taxon>Metazoa</taxon>
        <taxon>Cnidaria</taxon>
        <taxon>Anthozoa</taxon>
        <taxon>Hexacorallia</taxon>
        <taxon>Scleractinia</taxon>
        <taxon>Astrocoeniina</taxon>
        <taxon>Pocilloporidae</taxon>
        <taxon>Stylophora</taxon>
    </lineage>
</organism>
<dbReference type="GO" id="GO:0009755">
    <property type="term" value="P:hormone-mediated signaling pathway"/>
    <property type="evidence" value="ECO:0007669"/>
    <property type="project" value="TreeGrafter"/>
</dbReference>